<dbReference type="InterPro" id="IPR001584">
    <property type="entry name" value="Integrase_cat-core"/>
</dbReference>
<dbReference type="AlphaFoldDB" id="A0A9D2KL72"/>
<dbReference type="Gene3D" id="3.30.420.10">
    <property type="entry name" value="Ribonuclease H-like superfamily/Ribonuclease H"/>
    <property type="match status" value="1"/>
</dbReference>
<protein>
    <submittedName>
        <fullName evidence="2">DDE-type integrase/transposase/recombinase</fullName>
    </submittedName>
</protein>
<evidence type="ECO:0000259" key="1">
    <source>
        <dbReference type="PROSITE" id="PS50994"/>
    </source>
</evidence>
<dbReference type="EMBL" id="DXAN01000023">
    <property type="protein sequence ID" value="HJA08925.1"/>
    <property type="molecule type" value="Genomic_DNA"/>
</dbReference>
<dbReference type="GO" id="GO:0015074">
    <property type="term" value="P:DNA integration"/>
    <property type="evidence" value="ECO:0007669"/>
    <property type="project" value="InterPro"/>
</dbReference>
<accession>A0A9D2KL72</accession>
<dbReference type="PROSITE" id="PS50994">
    <property type="entry name" value="INTEGRASE"/>
    <property type="match status" value="1"/>
</dbReference>
<dbReference type="Proteomes" id="UP000824225">
    <property type="component" value="Unassembled WGS sequence"/>
</dbReference>
<reference evidence="2" key="1">
    <citation type="journal article" date="2021" name="PeerJ">
        <title>Extensive microbial diversity within the chicken gut microbiome revealed by metagenomics and culture.</title>
        <authorList>
            <person name="Gilroy R."/>
            <person name="Ravi A."/>
            <person name="Getino M."/>
            <person name="Pursley I."/>
            <person name="Horton D.L."/>
            <person name="Alikhan N.F."/>
            <person name="Baker D."/>
            <person name="Gharbi K."/>
            <person name="Hall N."/>
            <person name="Watson M."/>
            <person name="Adriaenssens E.M."/>
            <person name="Foster-Nyarko E."/>
            <person name="Jarju S."/>
            <person name="Secka A."/>
            <person name="Antonio M."/>
            <person name="Oren A."/>
            <person name="Chaudhuri R.R."/>
            <person name="La Ragione R."/>
            <person name="Hildebrand F."/>
            <person name="Pallen M.J."/>
        </authorList>
    </citation>
    <scope>NUCLEOTIDE SEQUENCE</scope>
    <source>
        <strain evidence="2">CHK186-16707</strain>
    </source>
</reference>
<evidence type="ECO:0000313" key="2">
    <source>
        <dbReference type="EMBL" id="HJA08925.1"/>
    </source>
</evidence>
<comment type="caution">
    <text evidence="2">The sequence shown here is derived from an EMBL/GenBank/DDBJ whole genome shotgun (WGS) entry which is preliminary data.</text>
</comment>
<name>A0A9D2KL72_9BACT</name>
<dbReference type="InterPro" id="IPR012337">
    <property type="entry name" value="RNaseH-like_sf"/>
</dbReference>
<reference evidence="2" key="2">
    <citation type="submission" date="2021-04" db="EMBL/GenBank/DDBJ databases">
        <authorList>
            <person name="Gilroy R."/>
        </authorList>
    </citation>
    <scope>NUCLEOTIDE SEQUENCE</scope>
    <source>
        <strain evidence="2">CHK186-16707</strain>
    </source>
</reference>
<dbReference type="SUPFAM" id="SSF53098">
    <property type="entry name" value="Ribonuclease H-like"/>
    <property type="match status" value="1"/>
</dbReference>
<sequence length="600" mass="66174">MLTKAQQETIRTLAATLARAPHGGRRGLVAACADQLGVSIPTVYRALKDVAGGAPRKKRSDAGKRSVDRALALQVAGLVHTARRANGKQTMSLGSAVEILAANGQGAVNRDTGEVVMPSVSTVSRAMREYGCHPGQLALGAPAGRVRSPHPNYSWQTDASVCVLYYMPGGKMALLDERTYNERKPGRLVDIGNQRITRYPVVDHCTGCFYVHYAVERGESAAGALAALIEAMSDRGPRDPMHGVPYHLYTDPGSAYRSSLLREFCERLGIRLQHHAAGAARSTGAVEVVQNIVERQFESRLRFADVHDLTKLQAMADQWRRHYNATARHSRLGMPRAQAWTRISPEHLREAGREALIAISHWRHEERTVSDRMTVRVQTRLPGLPPQEYDLRNLAWSGVRPGDKVRVELSPFRAPAIIVIKVMPDGEERRWEVEPIVRDEWGFDAGAPVIGEAYRAMPETDSARALRDIAQAAAPARAEGEARARPYADLDIMADVREAPLFLRPEGRDVLKGQTPEALPIPLSHAQASVRLRALAEEAFARDARACMDYVRERYPYTVPEDALANMAAELMRRFVPQRAARLTFNDGQAANRRQAGGAA</sequence>
<feature type="domain" description="Integrase catalytic" evidence="1">
    <location>
        <begin position="147"/>
        <end position="344"/>
    </location>
</feature>
<dbReference type="PANTHER" id="PTHR35004">
    <property type="entry name" value="TRANSPOSASE RV3428C-RELATED"/>
    <property type="match status" value="1"/>
</dbReference>
<gene>
    <name evidence="2" type="ORF">H9962_07025</name>
</gene>
<proteinExistence type="predicted"/>
<dbReference type="PANTHER" id="PTHR35004:SF7">
    <property type="entry name" value="INTEGRASE PROTEIN"/>
    <property type="match status" value="1"/>
</dbReference>
<dbReference type="InterPro" id="IPR036397">
    <property type="entry name" value="RNaseH_sf"/>
</dbReference>
<organism evidence="2 3">
    <name type="scientific">Candidatus Mailhella merdigallinarum</name>
    <dbReference type="NCBI Taxonomy" id="2838658"/>
    <lineage>
        <taxon>Bacteria</taxon>
        <taxon>Pseudomonadati</taxon>
        <taxon>Thermodesulfobacteriota</taxon>
        <taxon>Desulfovibrionia</taxon>
        <taxon>Desulfovibrionales</taxon>
        <taxon>Desulfovibrionaceae</taxon>
        <taxon>Mailhella</taxon>
    </lineage>
</organism>
<dbReference type="GO" id="GO:0003676">
    <property type="term" value="F:nucleic acid binding"/>
    <property type="evidence" value="ECO:0007669"/>
    <property type="project" value="InterPro"/>
</dbReference>
<evidence type="ECO:0000313" key="3">
    <source>
        <dbReference type="Proteomes" id="UP000824225"/>
    </source>
</evidence>